<dbReference type="InterPro" id="IPR005119">
    <property type="entry name" value="LysR_subst-bd"/>
</dbReference>
<dbReference type="GO" id="GO:0005829">
    <property type="term" value="C:cytosol"/>
    <property type="evidence" value="ECO:0007669"/>
    <property type="project" value="TreeGrafter"/>
</dbReference>
<dbReference type="RefSeq" id="WP_175197242.1">
    <property type="nucleotide sequence ID" value="NZ_CADIKL010000034.1"/>
</dbReference>
<dbReference type="InterPro" id="IPR050950">
    <property type="entry name" value="HTH-type_LysR_regulators"/>
</dbReference>
<dbReference type="GO" id="GO:0003700">
    <property type="term" value="F:DNA-binding transcription factor activity"/>
    <property type="evidence" value="ECO:0007669"/>
    <property type="project" value="InterPro"/>
</dbReference>
<dbReference type="InterPro" id="IPR036388">
    <property type="entry name" value="WH-like_DNA-bd_sf"/>
</dbReference>
<evidence type="ECO:0000313" key="7">
    <source>
        <dbReference type="EMBL" id="CAB3801423.1"/>
    </source>
</evidence>
<protein>
    <submittedName>
        <fullName evidence="7">HTH-type transcriptional regulator TsaR</fullName>
    </submittedName>
</protein>
<dbReference type="PROSITE" id="PS50931">
    <property type="entry name" value="HTH_LYSR"/>
    <property type="match status" value="1"/>
</dbReference>
<dbReference type="GO" id="GO:0003677">
    <property type="term" value="F:DNA binding"/>
    <property type="evidence" value="ECO:0007669"/>
    <property type="project" value="UniProtKB-KW"/>
</dbReference>
<dbReference type="PRINTS" id="PR00039">
    <property type="entry name" value="HTHLYSR"/>
</dbReference>
<evidence type="ECO:0000313" key="8">
    <source>
        <dbReference type="Proteomes" id="UP000494119"/>
    </source>
</evidence>
<evidence type="ECO:0000256" key="5">
    <source>
        <dbReference type="SAM" id="MobiDB-lite"/>
    </source>
</evidence>
<keyword evidence="4" id="KW-0804">Transcription</keyword>
<dbReference type="Pfam" id="PF03466">
    <property type="entry name" value="LysR_substrate"/>
    <property type="match status" value="1"/>
</dbReference>
<dbReference type="Proteomes" id="UP000494119">
    <property type="component" value="Unassembled WGS sequence"/>
</dbReference>
<evidence type="ECO:0000256" key="4">
    <source>
        <dbReference type="ARBA" id="ARBA00023163"/>
    </source>
</evidence>
<dbReference type="InterPro" id="IPR036390">
    <property type="entry name" value="WH_DNA-bd_sf"/>
</dbReference>
<comment type="similarity">
    <text evidence="1">Belongs to the LysR transcriptional regulatory family.</text>
</comment>
<keyword evidence="2" id="KW-0805">Transcription regulation</keyword>
<dbReference type="SUPFAM" id="SSF53850">
    <property type="entry name" value="Periplasmic binding protein-like II"/>
    <property type="match status" value="1"/>
</dbReference>
<evidence type="ECO:0000256" key="1">
    <source>
        <dbReference type="ARBA" id="ARBA00009437"/>
    </source>
</evidence>
<evidence type="ECO:0000259" key="6">
    <source>
        <dbReference type="PROSITE" id="PS50931"/>
    </source>
</evidence>
<evidence type="ECO:0000256" key="2">
    <source>
        <dbReference type="ARBA" id="ARBA00023015"/>
    </source>
</evidence>
<dbReference type="InterPro" id="IPR000847">
    <property type="entry name" value="LysR_HTH_N"/>
</dbReference>
<accession>A0A6J5GI88</accession>
<evidence type="ECO:0000256" key="3">
    <source>
        <dbReference type="ARBA" id="ARBA00023125"/>
    </source>
</evidence>
<keyword evidence="8" id="KW-1185">Reference proteome</keyword>
<keyword evidence="3" id="KW-0238">DNA-binding</keyword>
<dbReference type="AlphaFoldDB" id="A0A6J5GI88"/>
<dbReference type="Gene3D" id="3.40.190.10">
    <property type="entry name" value="Periplasmic binding protein-like II"/>
    <property type="match status" value="1"/>
</dbReference>
<feature type="domain" description="HTH lysR-type" evidence="6">
    <location>
        <begin position="1"/>
        <end position="58"/>
    </location>
</feature>
<name>A0A6J5GI88_9BURK</name>
<dbReference type="PANTHER" id="PTHR30419:SF30">
    <property type="entry name" value="LYSR FAMILY TRANSCRIPTIONAL REGULATOR"/>
    <property type="match status" value="1"/>
</dbReference>
<dbReference type="SUPFAM" id="SSF46785">
    <property type="entry name" value="Winged helix' DNA-binding domain"/>
    <property type="match status" value="1"/>
</dbReference>
<reference evidence="7 8" key="1">
    <citation type="submission" date="2020-04" db="EMBL/GenBank/DDBJ databases">
        <authorList>
            <person name="De Canck E."/>
        </authorList>
    </citation>
    <scope>NUCLEOTIDE SEQUENCE [LARGE SCALE GENOMIC DNA]</scope>
    <source>
        <strain evidence="7 8">LMG 28688</strain>
    </source>
</reference>
<sequence>MKDHHLRAWLSLVDTGSIRGAARQLKLSQAAVTKAIRELEADLDAPLIMRGTRGVTLTECGHQLTMRARLSQAQLALARQDIQQILGGKRGRVSAAVTPMVFLGVLPDVIERFRARMPLAELTLDEGMMPLVLPALRDGAIDFAVAAPTVEALGSEFEFEALGTLETVIVCRRGHPLEQATQWKQLVDATWVMNLSPGSQHSGLLDHFRQQRLPAPSDIIRTNTFGVCWNLMARSDALLACPAGMLAVEPYAQQASRVPVRMALPALELGILKMRDVPLSLAAETLAEMFRVEIAASVHGNRAGVRSGSRQKSARPQRAPTKEKTREA</sequence>
<dbReference type="PANTHER" id="PTHR30419">
    <property type="entry name" value="HTH-TYPE TRANSCRIPTIONAL REGULATOR YBHD"/>
    <property type="match status" value="1"/>
</dbReference>
<gene>
    <name evidence="7" type="primary">tsaR_6</name>
    <name evidence="7" type="ORF">LMG28688_05351</name>
</gene>
<proteinExistence type="inferred from homology"/>
<feature type="region of interest" description="Disordered" evidence="5">
    <location>
        <begin position="301"/>
        <end position="328"/>
    </location>
</feature>
<dbReference type="EMBL" id="CADIKL010000034">
    <property type="protein sequence ID" value="CAB3801423.1"/>
    <property type="molecule type" value="Genomic_DNA"/>
</dbReference>
<dbReference type="Pfam" id="PF00126">
    <property type="entry name" value="HTH_1"/>
    <property type="match status" value="1"/>
</dbReference>
<organism evidence="7 8">
    <name type="scientific">Paraburkholderia caffeinitolerans</name>
    <dbReference type="NCBI Taxonomy" id="1723730"/>
    <lineage>
        <taxon>Bacteria</taxon>
        <taxon>Pseudomonadati</taxon>
        <taxon>Pseudomonadota</taxon>
        <taxon>Betaproteobacteria</taxon>
        <taxon>Burkholderiales</taxon>
        <taxon>Burkholderiaceae</taxon>
        <taxon>Paraburkholderia</taxon>
    </lineage>
</organism>
<dbReference type="Gene3D" id="1.10.10.10">
    <property type="entry name" value="Winged helix-like DNA-binding domain superfamily/Winged helix DNA-binding domain"/>
    <property type="match status" value="1"/>
</dbReference>